<feature type="domain" description="DUF58" evidence="2">
    <location>
        <begin position="213"/>
        <end position="288"/>
    </location>
</feature>
<protein>
    <submittedName>
        <fullName evidence="3">DUF58 domain-containing protein</fullName>
    </submittedName>
</protein>
<feature type="transmembrane region" description="Helical" evidence="1">
    <location>
        <begin position="24"/>
        <end position="43"/>
    </location>
</feature>
<dbReference type="RefSeq" id="WP_194449524.1">
    <property type="nucleotide sequence ID" value="NZ_CP063849.1"/>
</dbReference>
<organism evidence="3 4">
    <name type="scientific">Paludibaculum fermentans</name>
    <dbReference type="NCBI Taxonomy" id="1473598"/>
    <lineage>
        <taxon>Bacteria</taxon>
        <taxon>Pseudomonadati</taxon>
        <taxon>Acidobacteriota</taxon>
        <taxon>Terriglobia</taxon>
        <taxon>Bryobacterales</taxon>
        <taxon>Bryobacteraceae</taxon>
        <taxon>Paludibaculum</taxon>
    </lineage>
</organism>
<evidence type="ECO:0000259" key="2">
    <source>
        <dbReference type="Pfam" id="PF01882"/>
    </source>
</evidence>
<evidence type="ECO:0000313" key="3">
    <source>
        <dbReference type="EMBL" id="QOY87857.1"/>
    </source>
</evidence>
<dbReference type="PANTHER" id="PTHR34351:SF1">
    <property type="entry name" value="SLR1927 PROTEIN"/>
    <property type="match status" value="1"/>
</dbReference>
<dbReference type="EMBL" id="CP063849">
    <property type="protein sequence ID" value="QOY87857.1"/>
    <property type="molecule type" value="Genomic_DNA"/>
</dbReference>
<keyword evidence="4" id="KW-1185">Reference proteome</keyword>
<name>A0A7S7NQD4_PALFE</name>
<gene>
    <name evidence="3" type="ORF">IRI77_34830</name>
</gene>
<sequence>MRSSIRRKRLELKHWLEARVRERVTSTGLVFLLALALTGFAAFASANNLLFLMLAAMLATLLVSSFVSRIGIAGLELDIQLPDHIAAKRPVAAKVVLRNEKHWMPSFSIRLVGVEDSVFTTDLYFPVIPGGGSIETTVEVRFGRRGLRTEDSFLFSSRFPFGFAERRARVTMKRDVLVYPALEPQPGFEQILADVNGEAETRFRGRGHDFYRIRPYEMMESARHVDWRATAHTGELQVREFAREQEHLITLFLDLEVPREQEEWFEQAVECCAFLAWRCIQGGSRVRFRTQDFEVLTPVEGDVYVILKYLALVECRHRAAPLRNLEEESVAIVFTSSPRRLEDCDWNNARILAPDHWAFTAKD</sequence>
<accession>A0A7S7NQD4</accession>
<evidence type="ECO:0000256" key="1">
    <source>
        <dbReference type="SAM" id="Phobius"/>
    </source>
</evidence>
<dbReference type="KEGG" id="pfer:IRI77_34830"/>
<dbReference type="Proteomes" id="UP000593892">
    <property type="component" value="Chromosome"/>
</dbReference>
<keyword evidence="1" id="KW-0472">Membrane</keyword>
<proteinExistence type="predicted"/>
<keyword evidence="1" id="KW-0812">Transmembrane</keyword>
<dbReference type="PANTHER" id="PTHR34351">
    <property type="entry name" value="SLR1927 PROTEIN-RELATED"/>
    <property type="match status" value="1"/>
</dbReference>
<dbReference type="Pfam" id="PF01882">
    <property type="entry name" value="DUF58"/>
    <property type="match status" value="1"/>
</dbReference>
<reference evidence="3 4" key="1">
    <citation type="submission" date="2020-10" db="EMBL/GenBank/DDBJ databases">
        <title>Complete genome sequence of Paludibaculum fermentans P105T, a facultatively anaerobic acidobacterium capable of dissimilatory Fe(III) reduction.</title>
        <authorList>
            <person name="Dedysh S.N."/>
            <person name="Beletsky A.V."/>
            <person name="Kulichevskaya I.S."/>
            <person name="Mardanov A.V."/>
            <person name="Ravin N.V."/>
        </authorList>
    </citation>
    <scope>NUCLEOTIDE SEQUENCE [LARGE SCALE GENOMIC DNA]</scope>
    <source>
        <strain evidence="3 4">P105</strain>
    </source>
</reference>
<keyword evidence="1" id="KW-1133">Transmembrane helix</keyword>
<dbReference type="InterPro" id="IPR002881">
    <property type="entry name" value="DUF58"/>
</dbReference>
<evidence type="ECO:0000313" key="4">
    <source>
        <dbReference type="Proteomes" id="UP000593892"/>
    </source>
</evidence>
<dbReference type="AlphaFoldDB" id="A0A7S7NQD4"/>